<dbReference type="WBParaSite" id="SVE_0320700.1">
    <property type="protein sequence ID" value="SVE_0320700.1"/>
    <property type="gene ID" value="SVE_0320700"/>
</dbReference>
<feature type="transmembrane region" description="Helical" evidence="2">
    <location>
        <begin position="7"/>
        <end position="26"/>
    </location>
</feature>
<feature type="domain" description="SCP" evidence="3">
    <location>
        <begin position="173"/>
        <end position="303"/>
    </location>
</feature>
<evidence type="ECO:0000256" key="2">
    <source>
        <dbReference type="SAM" id="Phobius"/>
    </source>
</evidence>
<dbReference type="InterPro" id="IPR056005">
    <property type="entry name" value="DUF7583"/>
</dbReference>
<dbReference type="Proteomes" id="UP000035680">
    <property type="component" value="Unassembled WGS sequence"/>
</dbReference>
<accession>A0A0K0F325</accession>
<protein>
    <submittedName>
        <fullName evidence="5">SCP domain-containing protein</fullName>
    </submittedName>
</protein>
<dbReference type="InterPro" id="IPR035940">
    <property type="entry name" value="CAP_sf"/>
</dbReference>
<proteinExistence type="predicted"/>
<name>A0A0K0F325_STRVS</name>
<dbReference type="SUPFAM" id="SSF55797">
    <property type="entry name" value="PR-1-like"/>
    <property type="match status" value="1"/>
</dbReference>
<keyword evidence="2" id="KW-0812">Transmembrane</keyword>
<feature type="compositionally biased region" description="Low complexity" evidence="1">
    <location>
        <begin position="155"/>
        <end position="165"/>
    </location>
</feature>
<dbReference type="Pfam" id="PF00188">
    <property type="entry name" value="CAP"/>
    <property type="match status" value="1"/>
</dbReference>
<feature type="compositionally biased region" description="Basic and acidic residues" evidence="1">
    <location>
        <begin position="71"/>
        <end position="84"/>
    </location>
</feature>
<keyword evidence="2" id="KW-0472">Membrane</keyword>
<dbReference type="Pfam" id="PF24486">
    <property type="entry name" value="DUF7583"/>
    <property type="match status" value="1"/>
</dbReference>
<evidence type="ECO:0000259" key="3">
    <source>
        <dbReference type="SMART" id="SM00198"/>
    </source>
</evidence>
<reference evidence="4" key="1">
    <citation type="submission" date="2014-07" db="EMBL/GenBank/DDBJ databases">
        <authorList>
            <person name="Martin A.A"/>
            <person name="De Silva N."/>
        </authorList>
    </citation>
    <scope>NUCLEOTIDE SEQUENCE</scope>
</reference>
<dbReference type="InterPro" id="IPR014044">
    <property type="entry name" value="CAP_dom"/>
</dbReference>
<organism evidence="4 5">
    <name type="scientific">Strongyloides venezuelensis</name>
    <name type="common">Threadworm</name>
    <dbReference type="NCBI Taxonomy" id="75913"/>
    <lineage>
        <taxon>Eukaryota</taxon>
        <taxon>Metazoa</taxon>
        <taxon>Ecdysozoa</taxon>
        <taxon>Nematoda</taxon>
        <taxon>Chromadorea</taxon>
        <taxon>Rhabditida</taxon>
        <taxon>Tylenchina</taxon>
        <taxon>Panagrolaimomorpha</taxon>
        <taxon>Strongyloidoidea</taxon>
        <taxon>Strongyloididae</taxon>
        <taxon>Strongyloides</taxon>
    </lineage>
</organism>
<evidence type="ECO:0000256" key="1">
    <source>
        <dbReference type="SAM" id="MobiDB-lite"/>
    </source>
</evidence>
<reference evidence="5" key="2">
    <citation type="submission" date="2015-08" db="UniProtKB">
        <authorList>
            <consortium name="WormBaseParasite"/>
        </authorList>
    </citation>
    <scope>IDENTIFICATION</scope>
</reference>
<feature type="compositionally biased region" description="Basic residues" evidence="1">
    <location>
        <begin position="118"/>
        <end position="149"/>
    </location>
</feature>
<dbReference type="Gene3D" id="3.40.33.10">
    <property type="entry name" value="CAP"/>
    <property type="match status" value="1"/>
</dbReference>
<evidence type="ECO:0000313" key="5">
    <source>
        <dbReference type="WBParaSite" id="SVE_0320700.1"/>
    </source>
</evidence>
<dbReference type="AlphaFoldDB" id="A0A0K0F325"/>
<feature type="region of interest" description="Disordered" evidence="1">
    <location>
        <begin position="71"/>
        <end position="165"/>
    </location>
</feature>
<keyword evidence="4" id="KW-1185">Reference proteome</keyword>
<sequence length="448" mass="51325">MILKMCILYGNCFITFSILSMLFFQYQASENNARGEDIASLDLIRNDLYPNNFINQDTLVHSISRSNENKYLRKRQVDKNEKQIKQRIPPSKMIKMKPSAPRPTTKKSQGGKPSNVKKTTRKTISKPTRPKITTKKQTKSKKSTTKKTLPRITQSKKTTSKPTTTAKADKFATVVHVLISDINGVRQYYNAPELNTSTTLSREAQKYADKLLKTKKWRDYEDAKYGVITYYTYDINHLYIPMKTWTNGWEKIDYNNLEKTISPALSQIVWVSSTEIGCAISEQKSEDGALTLCLFSPKGNIKGKCAFDQLDFAPNCSKNENDFANLKVIVFNDKTTEIRSFAYEVISQKENLLTYTVETPRGKFTCIYKVPIGEIEKSQNYKHILNETLPVAEYSFNELRYKVNCSVNANSYSQEGGRLKMKEESVINTNKVKMELYSALIIPEFESL</sequence>
<dbReference type="SMART" id="SM00198">
    <property type="entry name" value="SCP"/>
    <property type="match status" value="1"/>
</dbReference>
<evidence type="ECO:0000313" key="4">
    <source>
        <dbReference type="Proteomes" id="UP000035680"/>
    </source>
</evidence>
<keyword evidence="2" id="KW-1133">Transmembrane helix</keyword>